<comment type="caution">
    <text evidence="3">The sequence shown here is derived from an EMBL/GenBank/DDBJ whole genome shotgun (WGS) entry which is preliminary data.</text>
</comment>
<organism evidence="3 4">
    <name type="scientific">Adiantum capillus-veneris</name>
    <name type="common">Maidenhair fern</name>
    <dbReference type="NCBI Taxonomy" id="13818"/>
    <lineage>
        <taxon>Eukaryota</taxon>
        <taxon>Viridiplantae</taxon>
        <taxon>Streptophyta</taxon>
        <taxon>Embryophyta</taxon>
        <taxon>Tracheophyta</taxon>
        <taxon>Polypodiopsida</taxon>
        <taxon>Polypodiidae</taxon>
        <taxon>Polypodiales</taxon>
        <taxon>Pteridineae</taxon>
        <taxon>Pteridaceae</taxon>
        <taxon>Vittarioideae</taxon>
        <taxon>Adiantum</taxon>
    </lineage>
</organism>
<keyword evidence="4" id="KW-1185">Reference proteome</keyword>
<name>A0A9D4V3W2_ADICA</name>
<sequence>MQEPENDAAQGSTCERVLSNDKRQEFQALIESMASCSLRCIALAYTKVPHESIRVVHGDNIGRSSWSLPDSTMTFLVVVGMKDPCQTEVKAVVSALKAAGVTVRMVIGDNLATAKAIALECGILENMGAAAQGHEQNMAVEGAVLRSWTEQE</sequence>
<dbReference type="AlphaFoldDB" id="A0A9D4V3W2"/>
<dbReference type="GO" id="GO:0012505">
    <property type="term" value="C:endomembrane system"/>
    <property type="evidence" value="ECO:0007669"/>
    <property type="project" value="UniProtKB-SubCell"/>
</dbReference>
<dbReference type="Gene3D" id="3.40.1110.10">
    <property type="entry name" value="Calcium-transporting ATPase, cytoplasmic domain N"/>
    <property type="match status" value="1"/>
</dbReference>
<accession>A0A9D4V3W2</accession>
<proteinExistence type="predicted"/>
<protein>
    <submittedName>
        <fullName evidence="3">Uncharacterized protein</fullName>
    </submittedName>
</protein>
<dbReference type="PANTHER" id="PTHR24093">
    <property type="entry name" value="CATION TRANSPORTING ATPASE"/>
    <property type="match status" value="1"/>
</dbReference>
<dbReference type="Gene3D" id="3.40.50.1000">
    <property type="entry name" value="HAD superfamily/HAD-like"/>
    <property type="match status" value="1"/>
</dbReference>
<evidence type="ECO:0000313" key="3">
    <source>
        <dbReference type="EMBL" id="KAI5079084.1"/>
    </source>
</evidence>
<dbReference type="PANTHER" id="PTHR24093:SF369">
    <property type="entry name" value="CALCIUM-TRANSPORTING ATPASE"/>
    <property type="match status" value="1"/>
</dbReference>
<keyword evidence="2" id="KW-0460">Magnesium</keyword>
<dbReference type="SUPFAM" id="SSF56784">
    <property type="entry name" value="HAD-like"/>
    <property type="match status" value="1"/>
</dbReference>
<dbReference type="InterPro" id="IPR023299">
    <property type="entry name" value="ATPase_P-typ_cyto_dom_N"/>
</dbReference>
<dbReference type="Pfam" id="PF13246">
    <property type="entry name" value="Cation_ATPase"/>
    <property type="match status" value="1"/>
</dbReference>
<evidence type="ECO:0000313" key="4">
    <source>
        <dbReference type="Proteomes" id="UP000886520"/>
    </source>
</evidence>
<evidence type="ECO:0000256" key="1">
    <source>
        <dbReference type="ARBA" id="ARBA00004127"/>
    </source>
</evidence>
<evidence type="ECO:0000256" key="2">
    <source>
        <dbReference type="ARBA" id="ARBA00022842"/>
    </source>
</evidence>
<dbReference type="OrthoDB" id="3352408at2759"/>
<gene>
    <name evidence="3" type="ORF">GOP47_0006755</name>
</gene>
<dbReference type="InterPro" id="IPR036412">
    <property type="entry name" value="HAD-like_sf"/>
</dbReference>
<dbReference type="SUPFAM" id="SSF81660">
    <property type="entry name" value="Metal cation-transporting ATPase, ATP-binding domain N"/>
    <property type="match status" value="1"/>
</dbReference>
<comment type="subcellular location">
    <subcellularLocation>
        <location evidence="1">Endomembrane system</location>
        <topology evidence="1">Multi-pass membrane protein</topology>
    </subcellularLocation>
</comment>
<dbReference type="GO" id="GO:0005388">
    <property type="term" value="F:P-type calcium transporter activity"/>
    <property type="evidence" value="ECO:0007669"/>
    <property type="project" value="TreeGrafter"/>
</dbReference>
<dbReference type="GO" id="GO:0005886">
    <property type="term" value="C:plasma membrane"/>
    <property type="evidence" value="ECO:0007669"/>
    <property type="project" value="TreeGrafter"/>
</dbReference>
<dbReference type="Proteomes" id="UP000886520">
    <property type="component" value="Chromosome 6"/>
</dbReference>
<dbReference type="GO" id="GO:0000166">
    <property type="term" value="F:nucleotide binding"/>
    <property type="evidence" value="ECO:0007669"/>
    <property type="project" value="InterPro"/>
</dbReference>
<reference evidence="3" key="1">
    <citation type="submission" date="2021-01" db="EMBL/GenBank/DDBJ databases">
        <title>Adiantum capillus-veneris genome.</title>
        <authorList>
            <person name="Fang Y."/>
            <person name="Liao Q."/>
        </authorList>
    </citation>
    <scope>NUCLEOTIDE SEQUENCE</scope>
    <source>
        <strain evidence="3">H3</strain>
        <tissue evidence="3">Leaf</tissue>
    </source>
</reference>
<dbReference type="EMBL" id="JABFUD020000006">
    <property type="protein sequence ID" value="KAI5079084.1"/>
    <property type="molecule type" value="Genomic_DNA"/>
</dbReference>
<dbReference type="InterPro" id="IPR023214">
    <property type="entry name" value="HAD_sf"/>
</dbReference>